<dbReference type="RefSeq" id="WP_076682053.1">
    <property type="nucleotide sequence ID" value="NZ_CP015588.1"/>
</dbReference>
<dbReference type="EMBL" id="CP015588">
    <property type="protein sequence ID" value="APY84577.1"/>
    <property type="molecule type" value="Genomic_DNA"/>
</dbReference>
<evidence type="ECO:0000256" key="4">
    <source>
        <dbReference type="ARBA" id="ARBA00022840"/>
    </source>
</evidence>
<evidence type="ECO:0000256" key="6">
    <source>
        <dbReference type="SAM" id="MobiDB-lite"/>
    </source>
</evidence>
<evidence type="ECO:0000256" key="3">
    <source>
        <dbReference type="ARBA" id="ARBA00022777"/>
    </source>
</evidence>
<dbReference type="InterPro" id="IPR008271">
    <property type="entry name" value="Ser/Thr_kinase_AS"/>
</dbReference>
<accession>A0ABM6GLJ2</accession>
<dbReference type="InterPro" id="IPR011009">
    <property type="entry name" value="Kinase-like_dom_sf"/>
</dbReference>
<feature type="region of interest" description="Disordered" evidence="6">
    <location>
        <begin position="272"/>
        <end position="297"/>
    </location>
</feature>
<dbReference type="PROSITE" id="PS50011">
    <property type="entry name" value="PROTEIN_KINASE_DOM"/>
    <property type="match status" value="1"/>
</dbReference>
<dbReference type="InterPro" id="IPR017441">
    <property type="entry name" value="Protein_kinase_ATP_BS"/>
</dbReference>
<reference evidence="8 9" key="1">
    <citation type="submission" date="2016-05" db="EMBL/GenBank/DDBJ databases">
        <authorList>
            <person name="Gu J."/>
        </authorList>
    </citation>
    <scope>NUCLEOTIDE SEQUENCE [LARGE SCALE GENOMIC DNA]</scope>
    <source>
        <strain evidence="8 9">ACCC40021</strain>
    </source>
</reference>
<name>A0ABM6GLJ2_9ACTN</name>
<dbReference type="InterPro" id="IPR000719">
    <property type="entry name" value="Prot_kinase_dom"/>
</dbReference>
<dbReference type="Gene3D" id="1.10.510.10">
    <property type="entry name" value="Transferase(Phosphotransferase) domain 1"/>
    <property type="match status" value="1"/>
</dbReference>
<dbReference type="Pfam" id="PF00069">
    <property type="entry name" value="Pkinase"/>
    <property type="match status" value="1"/>
</dbReference>
<keyword evidence="9" id="KW-1185">Reference proteome</keyword>
<evidence type="ECO:0000259" key="7">
    <source>
        <dbReference type="PROSITE" id="PS50011"/>
    </source>
</evidence>
<keyword evidence="4 5" id="KW-0067">ATP-binding</keyword>
<evidence type="ECO:0000313" key="9">
    <source>
        <dbReference type="Proteomes" id="UP000187191"/>
    </source>
</evidence>
<evidence type="ECO:0000256" key="5">
    <source>
        <dbReference type="PROSITE-ProRule" id="PRU10141"/>
    </source>
</evidence>
<keyword evidence="1" id="KW-0808">Transferase</keyword>
<protein>
    <recommendedName>
        <fullName evidence="7">Protein kinase domain-containing protein</fullName>
    </recommendedName>
</protein>
<proteinExistence type="predicted"/>
<dbReference type="PROSITE" id="PS00107">
    <property type="entry name" value="PROTEIN_KINASE_ATP"/>
    <property type="match status" value="1"/>
</dbReference>
<dbReference type="Gene3D" id="3.30.200.20">
    <property type="entry name" value="Phosphorylase Kinase, domain 1"/>
    <property type="match status" value="1"/>
</dbReference>
<evidence type="ECO:0000256" key="1">
    <source>
        <dbReference type="ARBA" id="ARBA00022679"/>
    </source>
</evidence>
<feature type="domain" description="Protein kinase" evidence="7">
    <location>
        <begin position="28"/>
        <end position="296"/>
    </location>
</feature>
<dbReference type="SMART" id="SM00220">
    <property type="entry name" value="S_TKc"/>
    <property type="match status" value="1"/>
</dbReference>
<keyword evidence="2 5" id="KW-0547">Nucleotide-binding</keyword>
<dbReference type="CDD" id="cd14014">
    <property type="entry name" value="STKc_PknB_like"/>
    <property type="match status" value="1"/>
</dbReference>
<dbReference type="SUPFAM" id="SSF56112">
    <property type="entry name" value="Protein kinase-like (PK-like)"/>
    <property type="match status" value="1"/>
</dbReference>
<keyword evidence="3" id="KW-0418">Kinase</keyword>
<evidence type="ECO:0000256" key="2">
    <source>
        <dbReference type="ARBA" id="ARBA00022741"/>
    </source>
</evidence>
<feature type="binding site" evidence="5">
    <location>
        <position position="56"/>
    </location>
    <ligand>
        <name>ATP</name>
        <dbReference type="ChEBI" id="CHEBI:30616"/>
    </ligand>
</feature>
<dbReference type="PANTHER" id="PTHR43289">
    <property type="entry name" value="MITOGEN-ACTIVATED PROTEIN KINASE KINASE KINASE 20-RELATED"/>
    <property type="match status" value="1"/>
</dbReference>
<dbReference type="Proteomes" id="UP000187191">
    <property type="component" value="Chromosome"/>
</dbReference>
<dbReference type="PANTHER" id="PTHR43289:SF34">
    <property type="entry name" value="SERINE_THREONINE-PROTEIN KINASE YBDM-RELATED"/>
    <property type="match status" value="1"/>
</dbReference>
<feature type="region of interest" description="Disordered" evidence="6">
    <location>
        <begin position="314"/>
        <end position="357"/>
    </location>
</feature>
<evidence type="ECO:0000313" key="8">
    <source>
        <dbReference type="EMBL" id="APY84577.1"/>
    </source>
</evidence>
<gene>
    <name evidence="8" type="ORF">A7J05_01255</name>
</gene>
<organism evidence="8 9">
    <name type="scientific">Streptomyces alfalfae</name>
    <dbReference type="NCBI Taxonomy" id="1642299"/>
    <lineage>
        <taxon>Bacteria</taxon>
        <taxon>Bacillati</taxon>
        <taxon>Actinomycetota</taxon>
        <taxon>Actinomycetes</taxon>
        <taxon>Kitasatosporales</taxon>
        <taxon>Streptomycetaceae</taxon>
        <taxon>Streptomyces</taxon>
    </lineage>
</organism>
<dbReference type="PROSITE" id="PS00108">
    <property type="entry name" value="PROTEIN_KINASE_ST"/>
    <property type="match status" value="1"/>
</dbReference>
<sequence length="669" mass="69873">MTFDQVRQSAGDGVKALGDGDPERIGAYRLLGLLGEGGMGRVYMGRSEGGRTVAIKVVRSEIAQVPDFRRRFAREVDAARRVAGPWTADVLDADVEAVVPWVATQYIPGPDLHTVVARDFAPLPERSVRFLASRLALALEVVHGGGLIHRDLKPSNILVAVDGPRVIDFGIARALDGLDTMTAESAMTRTGVVIGSPGFMSPEQARGRELTPASDVFCLGSVLVYAATGRQPFGAGANGGLAAQLFSVAEDEPDLSGVPAALMDLVQDCLAKDPQQRPTPGQIAARTEDGSNGPWLPGEVLAQLARRSAQLLDYDPAPGASTASQGHPATVRSPEPSSPPFPTMPARSPAAPLPSDPARRRMRTAITAGSAAAVIAAVGVLIALDPWADGSSSGGGGTAGKGDSAGGLTMATVPGKFTGTWEGQLTKKGTMKSDRVVRVEILPGDEKISVQTVDSDRFCIVESAPVKVKKEFYDRLVLGTPKLRTGAPASEKDACAGQRIGSLVADSGEGTTLQWEFGDHAVTLFKKPKIAVQQEVPAAFTGHWQLRADDSGFSQDRQLQLQTVTIDPGNVLLTSKVAVSVKAGKPGKATWCSYQGGVFSVSGEKKDILFTTNLEPGAPSDDSADTACPASLPAQMYLTGTDRKHLGMITMGSEGVSAVGSGGLERAAP</sequence>